<comment type="caution">
    <text evidence="2">The sequence shown here is derived from an EMBL/GenBank/DDBJ whole genome shotgun (WGS) entry which is preliminary data.</text>
</comment>
<protein>
    <recommendedName>
        <fullName evidence="1">N-acetyltransferase domain-containing protein</fullName>
    </recommendedName>
</protein>
<feature type="domain" description="N-acetyltransferase" evidence="1">
    <location>
        <begin position="14"/>
        <end position="153"/>
    </location>
</feature>
<dbReference type="PANTHER" id="PTHR43441:SF2">
    <property type="entry name" value="FAMILY ACETYLTRANSFERASE, PUTATIVE (AFU_ORTHOLOGUE AFUA_7G00850)-RELATED"/>
    <property type="match status" value="1"/>
</dbReference>
<name>A0A1Y5F669_9BACT</name>
<dbReference type="GO" id="GO:0005737">
    <property type="term" value="C:cytoplasm"/>
    <property type="evidence" value="ECO:0007669"/>
    <property type="project" value="TreeGrafter"/>
</dbReference>
<dbReference type="InterPro" id="IPR016181">
    <property type="entry name" value="Acyl_CoA_acyltransferase"/>
</dbReference>
<gene>
    <name evidence="2" type="ORF">A9Q84_07965</name>
</gene>
<sequence>MEKQFLSELIVGERISLKRHTVDLAQKMFDYVVEDRERLAQFLPWPKFINTVQDEIDFIRKCGSDWDDFIGSYYGIYRNSDDEYMGNISSFSHNWNHHNCEIGYWILGKFEGQGYMSDAVKLMEKTLFEVGFNRIVIRFDTHNAKSGSIPKRLSYTYEGTLRKVMRVNNVFRDLEVYSKLHSES</sequence>
<dbReference type="SUPFAM" id="SSF55729">
    <property type="entry name" value="Acyl-CoA N-acyltransferases (Nat)"/>
    <property type="match status" value="1"/>
</dbReference>
<dbReference type="EMBL" id="MAAO01000006">
    <property type="protein sequence ID" value="OUR96284.1"/>
    <property type="molecule type" value="Genomic_DNA"/>
</dbReference>
<dbReference type="Proteomes" id="UP000196531">
    <property type="component" value="Unassembled WGS sequence"/>
</dbReference>
<dbReference type="GO" id="GO:0008999">
    <property type="term" value="F:protein-N-terminal-alanine acetyltransferase activity"/>
    <property type="evidence" value="ECO:0007669"/>
    <property type="project" value="TreeGrafter"/>
</dbReference>
<evidence type="ECO:0000313" key="3">
    <source>
        <dbReference type="Proteomes" id="UP000196531"/>
    </source>
</evidence>
<dbReference type="InterPro" id="IPR000182">
    <property type="entry name" value="GNAT_dom"/>
</dbReference>
<dbReference type="PANTHER" id="PTHR43441">
    <property type="entry name" value="RIBOSOMAL-PROTEIN-SERINE ACETYLTRANSFERASE"/>
    <property type="match status" value="1"/>
</dbReference>
<dbReference type="AlphaFoldDB" id="A0A1Y5F669"/>
<evidence type="ECO:0000313" key="2">
    <source>
        <dbReference type="EMBL" id="OUR96284.1"/>
    </source>
</evidence>
<dbReference type="InterPro" id="IPR051908">
    <property type="entry name" value="Ribosomal_N-acetyltransferase"/>
</dbReference>
<reference evidence="3" key="1">
    <citation type="journal article" date="2017" name="Proc. Natl. Acad. Sci. U.S.A.">
        <title>Simulation of Deepwater Horizon oil plume reveals substrate specialization within a complex community of hydrocarbon-degraders.</title>
        <authorList>
            <person name="Hu P."/>
            <person name="Dubinsky E.A."/>
            <person name="Probst A.J."/>
            <person name="Wang J."/>
            <person name="Sieber C.M.K."/>
            <person name="Tom L.M."/>
            <person name="Gardinali P."/>
            <person name="Banfield J.F."/>
            <person name="Atlas R.M."/>
            <person name="Andersen G.L."/>
        </authorList>
    </citation>
    <scope>NUCLEOTIDE SEQUENCE [LARGE SCALE GENOMIC DNA]</scope>
</reference>
<dbReference type="Pfam" id="PF13302">
    <property type="entry name" value="Acetyltransf_3"/>
    <property type="match status" value="1"/>
</dbReference>
<evidence type="ECO:0000259" key="1">
    <source>
        <dbReference type="Pfam" id="PF13302"/>
    </source>
</evidence>
<proteinExistence type="predicted"/>
<accession>A0A1Y5F669</accession>
<dbReference type="Gene3D" id="3.40.630.30">
    <property type="match status" value="1"/>
</dbReference>
<organism evidence="2 3">
    <name type="scientific">Halobacteriovorax marinus</name>
    <dbReference type="NCBI Taxonomy" id="97084"/>
    <lineage>
        <taxon>Bacteria</taxon>
        <taxon>Pseudomonadati</taxon>
        <taxon>Bdellovibrionota</taxon>
        <taxon>Bacteriovoracia</taxon>
        <taxon>Bacteriovoracales</taxon>
        <taxon>Halobacteriovoraceae</taxon>
        <taxon>Halobacteriovorax</taxon>
    </lineage>
</organism>
<dbReference type="GO" id="GO:1990189">
    <property type="term" value="F:protein N-terminal-serine acetyltransferase activity"/>
    <property type="evidence" value="ECO:0007669"/>
    <property type="project" value="TreeGrafter"/>
</dbReference>